<feature type="domain" description="Solute-binding protein family 5" evidence="5">
    <location>
        <begin position="74"/>
        <end position="439"/>
    </location>
</feature>
<dbReference type="Proteomes" id="UP000766336">
    <property type="component" value="Unassembled WGS sequence"/>
</dbReference>
<accession>A0ABS5QFT8</accession>
<dbReference type="EMBL" id="JAHCDA010000002">
    <property type="protein sequence ID" value="MBS7811805.1"/>
    <property type="molecule type" value="Genomic_DNA"/>
</dbReference>
<dbReference type="PANTHER" id="PTHR30290">
    <property type="entry name" value="PERIPLASMIC BINDING COMPONENT OF ABC TRANSPORTER"/>
    <property type="match status" value="1"/>
</dbReference>
<proteinExistence type="inferred from homology"/>
<dbReference type="RefSeq" id="WP_213670454.1">
    <property type="nucleotide sequence ID" value="NZ_JAHCDA010000002.1"/>
</dbReference>
<sequence length="526" mass="57771">MHRRTMFQLAAGAASGALAGPAIAQDRRTRTLRFAPNASGLTAADPVWTTAAATGTHAQLIYDTLYGLDSANLPKPQAAAGHEISDGGLRWTVTLREGLFFHDGEPVRAVDVIASLRRWARRDGFGQRLFAQLDELSALDDRRLEFRLSRPFPLLPDALARAAIMPERVARTDAFQQITDYVGSGPWRFLRDEWVVGGRSAYARFDRYKPRDEPSDGYTGGKIAHFERIEWSSLPDPGTALAALQAGEVDWVEQPLFDLVPRIRRTRGLRLDVFNTLGRIGLVALNHLHPPFDNPEIRRAALAAINQEDYVASVVGDEKEYGQAGVGYFTLGSPLASRAGLEGLFTGPRDLAALRARVQRAGYRGEKVVLLAPADMENIKALCQVTAATFQAIGLNVEYLSMDWGSLLTRRANRAAPDQGGWNAHATTWIGAGMLNPATNTPLRTNGPQAWSGWPNSPELEQLRDRWFDATDLAAQQEAARRLQQAAVEVVPYLPVGQWAEPTALRTDLTGLAKTPLPAFWGLRRG</sequence>
<keyword evidence="7" id="KW-1185">Reference proteome</keyword>
<comment type="similarity">
    <text evidence="2">Belongs to the bacterial solute-binding protein 5 family.</text>
</comment>
<dbReference type="CDD" id="cd08502">
    <property type="entry name" value="PBP2_NikA_DppA_OppA_like_16"/>
    <property type="match status" value="1"/>
</dbReference>
<dbReference type="InterPro" id="IPR000914">
    <property type="entry name" value="SBP_5_dom"/>
</dbReference>
<feature type="chain" id="PRO_5045521451" evidence="4">
    <location>
        <begin position="25"/>
        <end position="526"/>
    </location>
</feature>
<dbReference type="SUPFAM" id="SSF53850">
    <property type="entry name" value="Periplasmic binding protein-like II"/>
    <property type="match status" value="1"/>
</dbReference>
<dbReference type="PIRSF" id="PIRSF002741">
    <property type="entry name" value="MppA"/>
    <property type="match status" value="1"/>
</dbReference>
<keyword evidence="3 4" id="KW-0732">Signal</keyword>
<comment type="subcellular location">
    <subcellularLocation>
        <location evidence="1">Periplasm</location>
    </subcellularLocation>
</comment>
<dbReference type="Gene3D" id="3.40.190.10">
    <property type="entry name" value="Periplasmic binding protein-like II"/>
    <property type="match status" value="1"/>
</dbReference>
<gene>
    <name evidence="6" type="ORF">KHU32_12725</name>
</gene>
<evidence type="ECO:0000256" key="3">
    <source>
        <dbReference type="ARBA" id="ARBA00022729"/>
    </source>
</evidence>
<dbReference type="Pfam" id="PF00496">
    <property type="entry name" value="SBP_bac_5"/>
    <property type="match status" value="1"/>
</dbReference>
<dbReference type="Gene3D" id="3.10.105.10">
    <property type="entry name" value="Dipeptide-binding Protein, Domain 3"/>
    <property type="match status" value="1"/>
</dbReference>
<name>A0ABS5QFT8_9PROT</name>
<evidence type="ECO:0000256" key="2">
    <source>
        <dbReference type="ARBA" id="ARBA00005695"/>
    </source>
</evidence>
<feature type="signal peptide" evidence="4">
    <location>
        <begin position="1"/>
        <end position="24"/>
    </location>
</feature>
<organism evidence="6 7">
    <name type="scientific">Roseococcus pinisoli</name>
    <dbReference type="NCBI Taxonomy" id="2835040"/>
    <lineage>
        <taxon>Bacteria</taxon>
        <taxon>Pseudomonadati</taxon>
        <taxon>Pseudomonadota</taxon>
        <taxon>Alphaproteobacteria</taxon>
        <taxon>Acetobacterales</taxon>
        <taxon>Roseomonadaceae</taxon>
        <taxon>Roseococcus</taxon>
    </lineage>
</organism>
<dbReference type="InterPro" id="IPR030678">
    <property type="entry name" value="Peptide/Ni-bd"/>
</dbReference>
<dbReference type="PANTHER" id="PTHR30290:SF38">
    <property type="entry name" value="D,D-DIPEPTIDE-BINDING PERIPLASMIC PROTEIN DDPA-RELATED"/>
    <property type="match status" value="1"/>
</dbReference>
<reference evidence="6 7" key="1">
    <citation type="submission" date="2021-05" db="EMBL/GenBank/DDBJ databases">
        <title>Roseococcus sp. XZZS9, whole genome shotgun sequencing project.</title>
        <authorList>
            <person name="Zhao G."/>
            <person name="Shen L."/>
        </authorList>
    </citation>
    <scope>NUCLEOTIDE SEQUENCE [LARGE SCALE GENOMIC DNA]</scope>
    <source>
        <strain evidence="6 7">XZZS9</strain>
    </source>
</reference>
<evidence type="ECO:0000259" key="5">
    <source>
        <dbReference type="Pfam" id="PF00496"/>
    </source>
</evidence>
<protein>
    <submittedName>
        <fullName evidence="6">ABC transporter substrate-binding protein</fullName>
    </submittedName>
</protein>
<evidence type="ECO:0000256" key="4">
    <source>
        <dbReference type="SAM" id="SignalP"/>
    </source>
</evidence>
<comment type="caution">
    <text evidence="6">The sequence shown here is derived from an EMBL/GenBank/DDBJ whole genome shotgun (WGS) entry which is preliminary data.</text>
</comment>
<evidence type="ECO:0000313" key="6">
    <source>
        <dbReference type="EMBL" id="MBS7811805.1"/>
    </source>
</evidence>
<dbReference type="InterPro" id="IPR039424">
    <property type="entry name" value="SBP_5"/>
</dbReference>
<evidence type="ECO:0000313" key="7">
    <source>
        <dbReference type="Proteomes" id="UP000766336"/>
    </source>
</evidence>
<evidence type="ECO:0000256" key="1">
    <source>
        <dbReference type="ARBA" id="ARBA00004418"/>
    </source>
</evidence>